<keyword evidence="5" id="KW-1185">Reference proteome</keyword>
<evidence type="ECO:0000259" key="3">
    <source>
        <dbReference type="Pfam" id="PF03732"/>
    </source>
</evidence>
<dbReference type="InterPro" id="IPR005162">
    <property type="entry name" value="Retrotrans_gag_dom"/>
</dbReference>
<dbReference type="Proteomes" id="UP000467840">
    <property type="component" value="Chromosome 5"/>
</dbReference>
<evidence type="ECO:0000256" key="1">
    <source>
        <dbReference type="SAM" id="Coils"/>
    </source>
</evidence>
<dbReference type="EMBL" id="JAAGAX010000001">
    <property type="protein sequence ID" value="KAF2324918.1"/>
    <property type="molecule type" value="Genomic_DNA"/>
</dbReference>
<evidence type="ECO:0000313" key="4">
    <source>
        <dbReference type="EMBL" id="KAF2324918.1"/>
    </source>
</evidence>
<dbReference type="Pfam" id="PF03732">
    <property type="entry name" value="Retrotrans_gag"/>
    <property type="match status" value="1"/>
</dbReference>
<proteinExistence type="predicted"/>
<feature type="region of interest" description="Disordered" evidence="2">
    <location>
        <begin position="192"/>
        <end position="213"/>
    </location>
</feature>
<dbReference type="AlphaFoldDB" id="A0A6A6NIC0"/>
<name>A0A6A6NIC0_HEVBR</name>
<keyword evidence="1" id="KW-0175">Coiled coil</keyword>
<reference evidence="4 5" key="1">
    <citation type="journal article" date="2020" name="Mol. Plant">
        <title>The Chromosome-Based Rubber Tree Genome Provides New Insights into Spurge Genome Evolution and Rubber Biosynthesis.</title>
        <authorList>
            <person name="Liu J."/>
            <person name="Shi C."/>
            <person name="Shi C.C."/>
            <person name="Li W."/>
            <person name="Zhang Q.J."/>
            <person name="Zhang Y."/>
            <person name="Li K."/>
            <person name="Lu H.F."/>
            <person name="Shi C."/>
            <person name="Zhu S.T."/>
            <person name="Xiao Z.Y."/>
            <person name="Nan H."/>
            <person name="Yue Y."/>
            <person name="Zhu X.G."/>
            <person name="Wu Y."/>
            <person name="Hong X.N."/>
            <person name="Fan G.Y."/>
            <person name="Tong Y."/>
            <person name="Zhang D."/>
            <person name="Mao C.L."/>
            <person name="Liu Y.L."/>
            <person name="Hao S.J."/>
            <person name="Liu W.Q."/>
            <person name="Lv M.Q."/>
            <person name="Zhang H.B."/>
            <person name="Liu Y."/>
            <person name="Hu-Tang G.R."/>
            <person name="Wang J.P."/>
            <person name="Wang J.H."/>
            <person name="Sun Y.H."/>
            <person name="Ni S.B."/>
            <person name="Chen W.B."/>
            <person name="Zhang X.C."/>
            <person name="Jiao Y.N."/>
            <person name="Eichler E.E."/>
            <person name="Li G.H."/>
            <person name="Liu X."/>
            <person name="Gao L.Z."/>
        </authorList>
    </citation>
    <scope>NUCLEOTIDE SEQUENCE [LARGE SCALE GENOMIC DNA]</scope>
    <source>
        <strain evidence="5">cv. GT1</strain>
        <tissue evidence="4">Leaf</tissue>
    </source>
</reference>
<feature type="domain" description="Retrotransposon gag" evidence="3">
    <location>
        <begin position="352"/>
        <end position="445"/>
    </location>
</feature>
<feature type="coiled-coil region" evidence="1">
    <location>
        <begin position="236"/>
        <end position="310"/>
    </location>
</feature>
<feature type="region of interest" description="Disordered" evidence="2">
    <location>
        <begin position="110"/>
        <end position="136"/>
    </location>
</feature>
<gene>
    <name evidence="4" type="ORF">GH714_021271</name>
</gene>
<evidence type="ECO:0000256" key="2">
    <source>
        <dbReference type="SAM" id="MobiDB-lite"/>
    </source>
</evidence>
<organism evidence="4 5">
    <name type="scientific">Hevea brasiliensis</name>
    <name type="common">Para rubber tree</name>
    <name type="synonym">Siphonia brasiliensis</name>
    <dbReference type="NCBI Taxonomy" id="3981"/>
    <lineage>
        <taxon>Eukaryota</taxon>
        <taxon>Viridiplantae</taxon>
        <taxon>Streptophyta</taxon>
        <taxon>Embryophyta</taxon>
        <taxon>Tracheophyta</taxon>
        <taxon>Spermatophyta</taxon>
        <taxon>Magnoliopsida</taxon>
        <taxon>eudicotyledons</taxon>
        <taxon>Gunneridae</taxon>
        <taxon>Pentapetalae</taxon>
        <taxon>rosids</taxon>
        <taxon>fabids</taxon>
        <taxon>Malpighiales</taxon>
        <taxon>Euphorbiaceae</taxon>
        <taxon>Crotonoideae</taxon>
        <taxon>Micrandreae</taxon>
        <taxon>Hevea</taxon>
    </lineage>
</organism>
<sequence>MRLSLPTARQNEVQRCWRRAGSLLGKPGDGRPKMRFTGQVWRTTGPSGVRAAWEQRAGRQTRRETRFIARERARGKGRGARDAYGNEVQTCAGRLGARGRPDARARFKLARGTPGARGQTRFSPPKLLEAPGERGRARGEMRFKLRAEQDARSAGRARAASRPNESIGLILEVTMADQSEITLGVGVAPTVVEHEGGRRKGRGKSRDPSRAREDLGDLEKRLAKVELHLVDGEERFEEVDTRLMELDERMEELRGDMQGALNAAFDKLASEGESLRLSQMGEIAALRDENRSLKEQLEWAMGKLKEVEQQVSLVAMAVARGGVATTSGASLVILREWRAIGITDDAKKVDHAPLYLVDTAMVWWRRRHGDMEKGLCTIASWDEFKRELKRQFYPENAAHEARARLRRLSHKGSIREYVKEFMETLLEIPDYPDAEALFAFTDGLQTWARMEIERRGARDLATAIYS</sequence>
<evidence type="ECO:0000313" key="5">
    <source>
        <dbReference type="Proteomes" id="UP000467840"/>
    </source>
</evidence>
<comment type="caution">
    <text evidence="4">The sequence shown here is derived from an EMBL/GenBank/DDBJ whole genome shotgun (WGS) entry which is preliminary data.</text>
</comment>
<protein>
    <recommendedName>
        <fullName evidence="3">Retrotransposon gag domain-containing protein</fullName>
    </recommendedName>
</protein>
<accession>A0A6A6NIC0</accession>